<accession>A0A817W0Z0</accession>
<evidence type="ECO:0000256" key="1">
    <source>
        <dbReference type="SAM" id="SignalP"/>
    </source>
</evidence>
<gene>
    <name evidence="3" type="ORF">FME351_LOCUS27728</name>
    <name evidence="2" type="ORF">GRG538_LOCUS5402</name>
    <name evidence="5" type="ORF">QYT958_LOCUS21954</name>
    <name evidence="4" type="ORF">TSG867_LOCUS2935</name>
</gene>
<reference evidence="2" key="1">
    <citation type="submission" date="2021-02" db="EMBL/GenBank/DDBJ databases">
        <authorList>
            <person name="Nowell W R."/>
        </authorList>
    </citation>
    <scope>NUCLEOTIDE SEQUENCE</scope>
</reference>
<dbReference type="Proteomes" id="UP000663872">
    <property type="component" value="Unassembled WGS sequence"/>
</dbReference>
<name>A0A817W0Z0_9BILA</name>
<sequence>MHFLFLLTISCLLFLPFACQFLTGSASTLLTYTGRNLTCSNQVDTLYNGSATYQSNPGQLGAYYCIMAVSNTLVNNLTSTSISRGAIYTWNLYRNIAVHHCGFSTTMDIGYGNCTLYPFETATSMQLCVCSTNNCTATYSTCQASVNQALASPPPLIPVLQPTLSNTITCLDYYVNYSAVYNIIPPVYLGCAYIIASGAPNMSACYSYTPNHTLICSVFYDPISGNFQQAAMIEGDYELWMENMIINAAVISSNSSIGNLYQTSTSIAVIMFGSSVQSNGAFCLCTTNNCNVNFSTCTNGMNIPSYIWAINGSTSVTSTAPTTNASRATTISSGSTAVLTTSTPRATTISSGSTAVLTTSTPRATTISSGSTIVPTTAILTISTPMSRTTSAKSSTATSAQFQYPFMRLFLQITVYLLARLCLNL</sequence>
<evidence type="ECO:0000313" key="5">
    <source>
        <dbReference type="EMBL" id="CAF4767159.1"/>
    </source>
</evidence>
<dbReference type="EMBL" id="CAJNYT010000446">
    <property type="protein sequence ID" value="CAF3349639.1"/>
    <property type="molecule type" value="Genomic_DNA"/>
</dbReference>
<dbReference type="EMBL" id="CAJNYU010003776">
    <property type="protein sequence ID" value="CAF3701129.1"/>
    <property type="molecule type" value="Genomic_DNA"/>
</dbReference>
<evidence type="ECO:0000313" key="2">
    <source>
        <dbReference type="EMBL" id="CAF3349639.1"/>
    </source>
</evidence>
<evidence type="ECO:0000313" key="3">
    <source>
        <dbReference type="EMBL" id="CAF3701129.1"/>
    </source>
</evidence>
<dbReference type="Proteomes" id="UP000663869">
    <property type="component" value="Unassembled WGS sequence"/>
</dbReference>
<dbReference type="AlphaFoldDB" id="A0A817W0Z0"/>
<dbReference type="EMBL" id="CAJOBQ010000082">
    <property type="protein sequence ID" value="CAF4248628.1"/>
    <property type="molecule type" value="Genomic_DNA"/>
</dbReference>
<organism evidence="2 6">
    <name type="scientific">Rotaria socialis</name>
    <dbReference type="NCBI Taxonomy" id="392032"/>
    <lineage>
        <taxon>Eukaryota</taxon>
        <taxon>Metazoa</taxon>
        <taxon>Spiralia</taxon>
        <taxon>Gnathifera</taxon>
        <taxon>Rotifera</taxon>
        <taxon>Eurotatoria</taxon>
        <taxon>Bdelloidea</taxon>
        <taxon>Philodinida</taxon>
        <taxon>Philodinidae</taxon>
        <taxon>Rotaria</taxon>
    </lineage>
</organism>
<evidence type="ECO:0000313" key="4">
    <source>
        <dbReference type="EMBL" id="CAF4248628.1"/>
    </source>
</evidence>
<dbReference type="Proteomes" id="UP000663848">
    <property type="component" value="Unassembled WGS sequence"/>
</dbReference>
<protein>
    <submittedName>
        <fullName evidence="2">Uncharacterized protein</fullName>
    </submittedName>
</protein>
<feature type="signal peptide" evidence="1">
    <location>
        <begin position="1"/>
        <end position="19"/>
    </location>
</feature>
<feature type="chain" id="PRO_5036232374" evidence="1">
    <location>
        <begin position="20"/>
        <end position="425"/>
    </location>
</feature>
<dbReference type="EMBL" id="CAJOBR010004102">
    <property type="protein sequence ID" value="CAF4767159.1"/>
    <property type="molecule type" value="Genomic_DNA"/>
</dbReference>
<proteinExistence type="predicted"/>
<evidence type="ECO:0000313" key="6">
    <source>
        <dbReference type="Proteomes" id="UP000663872"/>
    </source>
</evidence>
<keyword evidence="1" id="KW-0732">Signal</keyword>
<dbReference type="Proteomes" id="UP000663862">
    <property type="component" value="Unassembled WGS sequence"/>
</dbReference>
<comment type="caution">
    <text evidence="2">The sequence shown here is derived from an EMBL/GenBank/DDBJ whole genome shotgun (WGS) entry which is preliminary data.</text>
</comment>